<dbReference type="GO" id="GO:0004553">
    <property type="term" value="F:hydrolase activity, hydrolyzing O-glycosyl compounds"/>
    <property type="evidence" value="ECO:0007669"/>
    <property type="project" value="UniProtKB-ARBA"/>
</dbReference>
<keyword evidence="6" id="KW-1185">Reference proteome</keyword>
<reference evidence="5" key="1">
    <citation type="submission" date="2022-06" db="EMBL/GenBank/DDBJ databases">
        <title>Aeoliella straminimaris, a novel planctomycete from sediments.</title>
        <authorList>
            <person name="Vitorino I.R."/>
            <person name="Lage O.M."/>
        </authorList>
    </citation>
    <scope>NUCLEOTIDE SEQUENCE</scope>
    <source>
        <strain evidence="5">ICT_H6.2</strain>
    </source>
</reference>
<dbReference type="CDD" id="cd01653">
    <property type="entry name" value="GATase1"/>
    <property type="match status" value="1"/>
</dbReference>
<name>A0A9X2FDT7_9BACT</name>
<feature type="domain" description="Beta-mannosidase-like galactose-binding" evidence="4">
    <location>
        <begin position="1022"/>
        <end position="1099"/>
    </location>
</feature>
<keyword evidence="1 3" id="KW-0732">Signal</keyword>
<dbReference type="RefSeq" id="WP_252854336.1">
    <property type="nucleotide sequence ID" value="NZ_JAMXLR010000072.1"/>
</dbReference>
<evidence type="ECO:0000256" key="1">
    <source>
        <dbReference type="ARBA" id="ARBA00022729"/>
    </source>
</evidence>
<dbReference type="NCBIfam" id="NF045579">
    <property type="entry name" value="rhamnoside_JR"/>
    <property type="match status" value="1"/>
</dbReference>
<feature type="chain" id="PRO_5040852736" description="Beta-mannosidase-like galactose-binding domain-containing protein" evidence="3">
    <location>
        <begin position="20"/>
        <end position="1132"/>
    </location>
</feature>
<dbReference type="EMBL" id="JAMXLR010000072">
    <property type="protein sequence ID" value="MCO6046222.1"/>
    <property type="molecule type" value="Genomic_DNA"/>
</dbReference>
<dbReference type="Proteomes" id="UP001155241">
    <property type="component" value="Unassembled WGS sequence"/>
</dbReference>
<sequence length="1132" mass="126113">MIRCSTLLFLMAVVSLASTSGPRAYGVRPAELERAFRSPPAEAAPWTFWYWMKGRVSPEGITADLEAMKRAGLAGAYLMPIQGPDTPPAYKPPATQLSPRFWQMVRHAAKEADRLGLKLGVHACDGFAVAGGPWITPELSMQCLVWQRIDFVGGQEVSLEIPQPLHDSNYYRDVAVLAFPSLPGSRESSNQRSPLVTTSDNELHASRLSVADNSDRYRSETPCWIQFEFAEPFTCRSVTITPDGNNYQCQRLSVLASAKGDQFELVQQLTPPRHGWQDEATPVTHAIPATTARIFRFAWTPEGSEPGAEDLDSAKWVAVLKLNSILLGSEPTIGSYRGKSGKLWRMSEWNNSNTTPNEVCVPLQDIVDLSDKLTDDNYLRWNAPAGEWTLLRIGHTSTGSTNATAGGGLGLECDKLNPEAIRLQFDKWYGEFHRQIAEEIGEQATHRLLTTFHVDSWECGGQNWTPGFAQQFRRLRGYDLRRYLPCIAGIPVGSAETSERFLRDMRATIADLTTQAFFGTLRELTHEQGLTFSAECTAPTMPGDAMRHFSLVDVPMGEFWLNSPTHDKPNDMRDAISAAHVYGKRIVQAEAFTELRIRWDEAPSQLKTLGDRQLALGANRMVMHVFTHNPWLDRKPGQTLGGVGLYFQRDQPWLPASRGWMQYYTRCSAVLQQGRPVTDVAVWTGDDFPSRSIPPERLLDTLPGLIGELTIARERERLANLGQPQRERPTGVRASANIVDPANWANPLGGYQYDSINTDALLRWTRVEDGRITLADGAAYDLLVLPGASPMRPAAQRITPKLLEKLAELVEQGGTILCHETLTDSPSLSQQDANTRIASAVGWLEAHPSRFLQGPYLDPTLERFGISPDLTVETQSAGNAQSLAWNHRTGDGWDLYFLSNQLDRELEVTFSVRKKRETVELWDPVTGDICQLRTSRNSEHGTQCSLAFAPGQSLLLVLRDDITGNRMYQSSTPSTHTSLAGRWHVSFQAAVGDSPPDRDVTVLNDLSQSSNTAVKHFAGVTVYETTFTWQPEDDRRTWLEFDELAPLAEVEINNQDCGVVWTAPWRLEVTAALQPGENHLRLRVPSTWKNRLIADASLPEEQRLTWTSAPVRLPDTQLTPYGVIGAVHLISE</sequence>
<gene>
    <name evidence="5" type="ORF">NG895_20180</name>
</gene>
<comment type="caution">
    <text evidence="5">The sequence shown here is derived from an EMBL/GenBank/DDBJ whole genome shotgun (WGS) entry which is preliminary data.</text>
</comment>
<evidence type="ECO:0000313" key="5">
    <source>
        <dbReference type="EMBL" id="MCO6046222.1"/>
    </source>
</evidence>
<dbReference type="Gene3D" id="2.60.120.260">
    <property type="entry name" value="Galactose-binding domain-like"/>
    <property type="match status" value="2"/>
</dbReference>
<dbReference type="InterPro" id="IPR008979">
    <property type="entry name" value="Galactose-bd-like_sf"/>
</dbReference>
<organism evidence="5 6">
    <name type="scientific">Aeoliella straminimaris</name>
    <dbReference type="NCBI Taxonomy" id="2954799"/>
    <lineage>
        <taxon>Bacteria</taxon>
        <taxon>Pseudomonadati</taxon>
        <taxon>Planctomycetota</taxon>
        <taxon>Planctomycetia</taxon>
        <taxon>Pirellulales</taxon>
        <taxon>Lacipirellulaceae</taxon>
        <taxon>Aeoliella</taxon>
    </lineage>
</organism>
<proteinExistence type="predicted"/>
<accession>A0A9X2FDT7</accession>
<protein>
    <recommendedName>
        <fullName evidence="4">Beta-mannosidase-like galactose-binding domain-containing protein</fullName>
    </recommendedName>
</protein>
<dbReference type="AlphaFoldDB" id="A0A9X2FDT7"/>
<dbReference type="InterPro" id="IPR054593">
    <property type="entry name" value="Beta-mannosidase-like_N2"/>
</dbReference>
<feature type="signal peptide" evidence="3">
    <location>
        <begin position="1"/>
        <end position="19"/>
    </location>
</feature>
<evidence type="ECO:0000256" key="2">
    <source>
        <dbReference type="ARBA" id="ARBA00022801"/>
    </source>
</evidence>
<evidence type="ECO:0000259" key="4">
    <source>
        <dbReference type="Pfam" id="PF22666"/>
    </source>
</evidence>
<dbReference type="PANTHER" id="PTHR43817:SF1">
    <property type="entry name" value="HYDROLASE, FAMILY 43, PUTATIVE (AFU_ORTHOLOGUE AFUA_3G01660)-RELATED"/>
    <property type="match status" value="1"/>
</dbReference>
<dbReference type="Pfam" id="PF22666">
    <property type="entry name" value="Glyco_hydro_2_N2"/>
    <property type="match status" value="1"/>
</dbReference>
<dbReference type="Pfam" id="PF17132">
    <property type="entry name" value="Glyco_hydro_106"/>
    <property type="match status" value="2"/>
</dbReference>
<keyword evidence="2" id="KW-0378">Hydrolase</keyword>
<dbReference type="SUPFAM" id="SSF49785">
    <property type="entry name" value="Galactose-binding domain-like"/>
    <property type="match status" value="1"/>
</dbReference>
<evidence type="ECO:0000313" key="6">
    <source>
        <dbReference type="Proteomes" id="UP001155241"/>
    </source>
</evidence>
<dbReference type="PANTHER" id="PTHR43817">
    <property type="entry name" value="GLYCOSYL HYDROLASE"/>
    <property type="match status" value="1"/>
</dbReference>
<evidence type="ECO:0000256" key="3">
    <source>
        <dbReference type="SAM" id="SignalP"/>
    </source>
</evidence>